<protein>
    <recommendedName>
        <fullName evidence="2">TIGR04076 family protein</fullName>
    </recommendedName>
</protein>
<dbReference type="InterPro" id="IPR023811">
    <property type="entry name" value="CHP04076"/>
</dbReference>
<proteinExistence type="predicted"/>
<dbReference type="AlphaFoldDB" id="A0A212KHD9"/>
<evidence type="ECO:0008006" key="2">
    <source>
        <dbReference type="Google" id="ProtNLM"/>
    </source>
</evidence>
<dbReference type="EMBL" id="FLUN01000001">
    <property type="protein sequence ID" value="SBW11062.1"/>
    <property type="molecule type" value="Genomic_DNA"/>
</dbReference>
<dbReference type="NCBIfam" id="TIGR04076">
    <property type="entry name" value="TIGR04076 family protein"/>
    <property type="match status" value="1"/>
</dbReference>
<name>A0A212KHD9_9FIRM</name>
<accession>A0A212KHD9</accession>
<sequence>MKKVSITVLRKQMYEDFAKQFLTDGIQLCDFFELGDRFLYEGGAVMPEGFCPWAWIDIYCSVSGLSAGATHTPWQKRDGVSVVCCTDGIRPVTFLLEAEEE</sequence>
<gene>
    <name evidence="1" type="ORF">KL86CLO1_13144</name>
</gene>
<organism evidence="1">
    <name type="scientific">uncultured Eubacteriales bacterium</name>
    <dbReference type="NCBI Taxonomy" id="172733"/>
    <lineage>
        <taxon>Bacteria</taxon>
        <taxon>Bacillati</taxon>
        <taxon>Bacillota</taxon>
        <taxon>Clostridia</taxon>
        <taxon>Eubacteriales</taxon>
        <taxon>environmental samples</taxon>
    </lineage>
</organism>
<reference evidence="1" key="1">
    <citation type="submission" date="2016-04" db="EMBL/GenBank/DDBJ databases">
        <authorList>
            <person name="Evans L.H."/>
            <person name="Alamgir A."/>
            <person name="Owens N."/>
            <person name="Weber N.D."/>
            <person name="Virtaneva K."/>
            <person name="Barbian K."/>
            <person name="Babar A."/>
            <person name="Rosenke K."/>
        </authorList>
    </citation>
    <scope>NUCLEOTIDE SEQUENCE</scope>
    <source>
        <strain evidence="1">86</strain>
    </source>
</reference>
<evidence type="ECO:0000313" key="1">
    <source>
        <dbReference type="EMBL" id="SBW11062.1"/>
    </source>
</evidence>